<dbReference type="STRING" id="375451.RD1_0081"/>
<evidence type="ECO:0000313" key="2">
    <source>
        <dbReference type="Proteomes" id="UP000007029"/>
    </source>
</evidence>
<dbReference type="KEGG" id="rde:RD1_0081"/>
<proteinExistence type="predicted"/>
<dbReference type="Proteomes" id="UP000007029">
    <property type="component" value="Chromosome"/>
</dbReference>
<dbReference type="EMBL" id="CP000362">
    <property type="protein sequence ID" value="ABG29817.1"/>
    <property type="molecule type" value="Genomic_DNA"/>
</dbReference>
<dbReference type="RefSeq" id="WP_011566439.1">
    <property type="nucleotide sequence ID" value="NC_008209.1"/>
</dbReference>
<organism evidence="1 2">
    <name type="scientific">Roseobacter denitrificans (strain ATCC 33942 / OCh 114)</name>
    <name type="common">Erythrobacter sp. (strain OCh 114)</name>
    <name type="synonym">Roseobacter denitrificans</name>
    <dbReference type="NCBI Taxonomy" id="375451"/>
    <lineage>
        <taxon>Bacteria</taxon>
        <taxon>Pseudomonadati</taxon>
        <taxon>Pseudomonadota</taxon>
        <taxon>Alphaproteobacteria</taxon>
        <taxon>Rhodobacterales</taxon>
        <taxon>Roseobacteraceae</taxon>
        <taxon>Roseobacter</taxon>
    </lineage>
</organism>
<evidence type="ECO:0000313" key="1">
    <source>
        <dbReference type="EMBL" id="ABG29817.1"/>
    </source>
</evidence>
<protein>
    <submittedName>
        <fullName evidence="1">Uncharacterized protein</fullName>
    </submittedName>
</protein>
<name>Q16DX6_ROSDO</name>
<reference evidence="1 2" key="1">
    <citation type="journal article" date="2007" name="J. Bacteriol.">
        <title>The complete genome sequence of Roseobacter denitrificans reveals a mixotrophic rather than photosynthetic metabolism.</title>
        <authorList>
            <person name="Swingley W.D."/>
            <person name="Sadekar S."/>
            <person name="Mastrian S.D."/>
            <person name="Matthies H.J."/>
            <person name="Hao J."/>
            <person name="Ramos H."/>
            <person name="Acharya C.R."/>
            <person name="Conrad A.L."/>
            <person name="Taylor H.L."/>
            <person name="Dejesa L.C."/>
            <person name="Shah M.K."/>
            <person name="O'huallachain M.E."/>
            <person name="Lince M.T."/>
            <person name="Blankenship R.E."/>
            <person name="Beatty J.T."/>
            <person name="Touchman J.W."/>
        </authorList>
    </citation>
    <scope>NUCLEOTIDE SEQUENCE [LARGE SCALE GENOMIC DNA]</scope>
    <source>
        <strain evidence="2">ATCC 33942 / OCh 114</strain>
    </source>
</reference>
<gene>
    <name evidence="1" type="ordered locus">RD1_0081</name>
</gene>
<keyword evidence="2" id="KW-1185">Reference proteome</keyword>
<dbReference type="AlphaFoldDB" id="Q16DX6"/>
<dbReference type="HOGENOM" id="CLU_2883088_0_0_5"/>
<sequence>MEKFRHERGREVKKMAFFTSAAGGFGHVLHPAEIAAWPGFLVSPAGDVSSGKVIILNQRRHLR</sequence>
<accession>Q16DX6</accession>